<dbReference type="GO" id="GO:0005886">
    <property type="term" value="C:plasma membrane"/>
    <property type="evidence" value="ECO:0007669"/>
    <property type="project" value="UniProtKB-SubCell"/>
</dbReference>
<comment type="subcellular location">
    <subcellularLocation>
        <location evidence="1">Cell membrane</location>
        <topology evidence="1">Multi-pass membrane protein</topology>
    </subcellularLocation>
</comment>
<feature type="transmembrane region" description="Helical" evidence="12">
    <location>
        <begin position="348"/>
        <end position="377"/>
    </location>
</feature>
<dbReference type="Gene3D" id="3.30.1360.60">
    <property type="entry name" value="Glucose permease domain IIB"/>
    <property type="match status" value="1"/>
</dbReference>
<dbReference type="PROSITE" id="PS51098">
    <property type="entry name" value="PTS_EIIB_TYPE_1"/>
    <property type="match status" value="1"/>
</dbReference>
<sequence>MNKRFFGFLHKMGRALFLPISMMPIAGLLMGLASVGQTSHWERLQQSGIQQLFVICRGVGSSIFQTLPLLFAISLATGLTNYDKEKMSLLAVVSFFSFHGAIHASLNIQQVLPIPSDMNLRQLGLGTSFGIITLEMGVLSGWIVGLGIVFIQFICSQLKKQFQWRWCENFRLIFIGTILMMTLLGQGMTGVWPSLNGLLVALGLLIGKMGIMGSFVYGIILRTLYIFGIHHVFYLPFWTTSLGGTAEVNGKIVEGFQQIFLAQLETHSAEPFFGQLALFNSGRYIHMLFTLPAMCVALYKSVNPNVKRKKIRSFYLPMLITCLLTGVTEPISFTLLLTSPILFVLEVFFFGLAFLVSAIGQITIGSSFSAGIFEFLMFGVLQGNQRTNYLLVLPLGLAFAIVSYGVTKWLVLFYQLKVPGQTNDSSNPLTSLSVDHDWIETLLIGLGGRENIEELGHCATRLRITLKNPESLNKELLTQTGSKGIIQIGQSLQLIYGPIVGDIYQKMFQELS</sequence>
<dbReference type="Pfam" id="PF00367">
    <property type="entry name" value="PTS_EIIB"/>
    <property type="match status" value="1"/>
</dbReference>
<keyword evidence="8" id="KW-0418">Kinase</keyword>
<dbReference type="InterPro" id="IPR001996">
    <property type="entry name" value="PTS_IIB_1"/>
</dbReference>
<evidence type="ECO:0000256" key="7">
    <source>
        <dbReference type="ARBA" id="ARBA00022692"/>
    </source>
</evidence>
<keyword evidence="6" id="KW-0598">Phosphotransferase system</keyword>
<feature type="domain" description="PTS EIIB type-1" evidence="13">
    <location>
        <begin position="436"/>
        <end position="512"/>
    </location>
</feature>
<accession>A0A3S0GDY8</accession>
<evidence type="ECO:0000256" key="2">
    <source>
        <dbReference type="ARBA" id="ARBA00022448"/>
    </source>
</evidence>
<dbReference type="PROSITE" id="PS51103">
    <property type="entry name" value="PTS_EIIC_TYPE_1"/>
    <property type="match status" value="1"/>
</dbReference>
<dbReference type="EMBL" id="PXZH01000001">
    <property type="protein sequence ID" value="RST89606.1"/>
    <property type="molecule type" value="Genomic_DNA"/>
</dbReference>
<name>A0A3S0GDY8_9ENTE</name>
<keyword evidence="2" id="KW-0813">Transport</keyword>
<dbReference type="InterPro" id="IPR013013">
    <property type="entry name" value="PTS_EIIC_1"/>
</dbReference>
<evidence type="ECO:0000256" key="6">
    <source>
        <dbReference type="ARBA" id="ARBA00022683"/>
    </source>
</evidence>
<dbReference type="GO" id="GO:0009401">
    <property type="term" value="P:phosphoenolpyruvate-dependent sugar phosphotransferase system"/>
    <property type="evidence" value="ECO:0007669"/>
    <property type="project" value="UniProtKB-KW"/>
</dbReference>
<feature type="transmembrane region" description="Helical" evidence="12">
    <location>
        <begin position="389"/>
        <end position="414"/>
    </location>
</feature>
<evidence type="ECO:0000256" key="8">
    <source>
        <dbReference type="ARBA" id="ARBA00022777"/>
    </source>
</evidence>
<evidence type="ECO:0000256" key="1">
    <source>
        <dbReference type="ARBA" id="ARBA00004651"/>
    </source>
</evidence>
<proteinExistence type="predicted"/>
<comment type="caution">
    <text evidence="15">The sequence shown here is derived from an EMBL/GenBank/DDBJ whole genome shotgun (WGS) entry which is preliminary data.</text>
</comment>
<reference evidence="15 16" key="1">
    <citation type="submission" date="2018-03" db="EMBL/GenBank/DDBJ databases">
        <authorList>
            <person name="Gulvik C.A."/>
        </authorList>
    </citation>
    <scope>NUCLEOTIDE SEQUENCE [LARGE SCALE GENOMIC DNA]</scope>
    <source>
        <strain evidence="15 16">JCM 31581</strain>
    </source>
</reference>
<keyword evidence="7 12" id="KW-0812">Transmembrane</keyword>
<dbReference type="InterPro" id="IPR050429">
    <property type="entry name" value="PTS_Glucose_EIICBA"/>
</dbReference>
<dbReference type="InterPro" id="IPR003352">
    <property type="entry name" value="PTS_EIIC"/>
</dbReference>
<dbReference type="PANTHER" id="PTHR30009">
    <property type="entry name" value="CYTOCHROME C-TYPE SYNTHESIS PROTEIN AND PTS TRANSMEMBRANE COMPONENT"/>
    <property type="match status" value="1"/>
</dbReference>
<dbReference type="GO" id="GO:0008982">
    <property type="term" value="F:protein-N(PI)-phosphohistidine-sugar phosphotransferase activity"/>
    <property type="evidence" value="ECO:0007669"/>
    <property type="project" value="InterPro"/>
</dbReference>
<keyword evidence="3" id="KW-1003">Cell membrane</keyword>
<dbReference type="Pfam" id="PF02378">
    <property type="entry name" value="PTS_EIIC"/>
    <property type="match status" value="1"/>
</dbReference>
<feature type="transmembrane region" description="Helical" evidence="12">
    <location>
        <begin position="166"/>
        <end position="184"/>
    </location>
</feature>
<keyword evidence="4 15" id="KW-0762">Sugar transport</keyword>
<evidence type="ECO:0000259" key="14">
    <source>
        <dbReference type="PROSITE" id="PS51103"/>
    </source>
</evidence>
<feature type="transmembrane region" description="Helical" evidence="12">
    <location>
        <begin position="314"/>
        <end position="336"/>
    </location>
</feature>
<gene>
    <name evidence="15" type="ORF">C7P63_00570</name>
</gene>
<dbReference type="SUPFAM" id="SSF55604">
    <property type="entry name" value="Glucose permease domain IIB"/>
    <property type="match status" value="1"/>
</dbReference>
<keyword evidence="9 12" id="KW-1133">Transmembrane helix</keyword>
<dbReference type="GO" id="GO:0090563">
    <property type="term" value="F:protein-phosphocysteine-sugar phosphotransferase activity"/>
    <property type="evidence" value="ECO:0007669"/>
    <property type="project" value="TreeGrafter"/>
</dbReference>
<evidence type="ECO:0000256" key="4">
    <source>
        <dbReference type="ARBA" id="ARBA00022597"/>
    </source>
</evidence>
<keyword evidence="16" id="KW-1185">Reference proteome</keyword>
<evidence type="ECO:0000313" key="16">
    <source>
        <dbReference type="Proteomes" id="UP000277864"/>
    </source>
</evidence>
<feature type="transmembrane region" description="Helical" evidence="12">
    <location>
        <begin position="52"/>
        <end position="76"/>
    </location>
</feature>
<organism evidence="15 16">
    <name type="scientific">Vagococcus humatus</name>
    <dbReference type="NCBI Taxonomy" id="1889241"/>
    <lineage>
        <taxon>Bacteria</taxon>
        <taxon>Bacillati</taxon>
        <taxon>Bacillota</taxon>
        <taxon>Bacilli</taxon>
        <taxon>Lactobacillales</taxon>
        <taxon>Enterococcaceae</taxon>
        <taxon>Vagococcus</taxon>
    </lineage>
</organism>
<feature type="transmembrane region" description="Helical" evidence="12">
    <location>
        <begin position="12"/>
        <end position="32"/>
    </location>
</feature>
<feature type="transmembrane region" description="Helical" evidence="12">
    <location>
        <begin position="284"/>
        <end position="302"/>
    </location>
</feature>
<dbReference type="InterPro" id="IPR036878">
    <property type="entry name" value="Glu_permease_IIB"/>
</dbReference>
<dbReference type="PROSITE" id="PS01035">
    <property type="entry name" value="PTS_EIIB_TYPE_1_CYS"/>
    <property type="match status" value="1"/>
</dbReference>
<dbReference type="AlphaFoldDB" id="A0A3S0GDY8"/>
<dbReference type="InterPro" id="IPR018113">
    <property type="entry name" value="PTrfase_EIIB_Cys"/>
</dbReference>
<feature type="active site" description="Phosphocysteine intermediate; for EIIB activity" evidence="11">
    <location>
        <position position="458"/>
    </location>
</feature>
<evidence type="ECO:0000256" key="10">
    <source>
        <dbReference type="ARBA" id="ARBA00023136"/>
    </source>
</evidence>
<evidence type="ECO:0000256" key="12">
    <source>
        <dbReference type="SAM" id="Phobius"/>
    </source>
</evidence>
<protein>
    <submittedName>
        <fullName evidence="15">PTS glucose transporter subunit IIB</fullName>
    </submittedName>
</protein>
<evidence type="ECO:0000259" key="13">
    <source>
        <dbReference type="PROSITE" id="PS51098"/>
    </source>
</evidence>
<keyword evidence="10 12" id="KW-0472">Membrane</keyword>
<dbReference type="OrthoDB" id="9764327at2"/>
<dbReference type="Proteomes" id="UP000277864">
    <property type="component" value="Unassembled WGS sequence"/>
</dbReference>
<feature type="transmembrane region" description="Helical" evidence="12">
    <location>
        <begin position="128"/>
        <end position="154"/>
    </location>
</feature>
<dbReference type="RefSeq" id="WP_125942216.1">
    <property type="nucleotide sequence ID" value="NZ_PXZH01000001.1"/>
</dbReference>
<dbReference type="GO" id="GO:0016301">
    <property type="term" value="F:kinase activity"/>
    <property type="evidence" value="ECO:0007669"/>
    <property type="project" value="UniProtKB-KW"/>
</dbReference>
<evidence type="ECO:0000256" key="5">
    <source>
        <dbReference type="ARBA" id="ARBA00022679"/>
    </source>
</evidence>
<dbReference type="PANTHER" id="PTHR30009:SF12">
    <property type="entry name" value="PHOSPHOTRANSFERASE IIC COMPONENT GLVC"/>
    <property type="match status" value="1"/>
</dbReference>
<evidence type="ECO:0000256" key="3">
    <source>
        <dbReference type="ARBA" id="ARBA00022475"/>
    </source>
</evidence>
<keyword evidence="5" id="KW-0808">Transferase</keyword>
<evidence type="ECO:0000256" key="9">
    <source>
        <dbReference type="ARBA" id="ARBA00022989"/>
    </source>
</evidence>
<evidence type="ECO:0000256" key="11">
    <source>
        <dbReference type="PROSITE-ProRule" id="PRU00421"/>
    </source>
</evidence>
<feature type="domain" description="PTS EIIC type-1" evidence="14">
    <location>
        <begin position="3"/>
        <end position="423"/>
    </location>
</feature>
<dbReference type="CDD" id="cd00212">
    <property type="entry name" value="PTS_IIB_glc"/>
    <property type="match status" value="1"/>
</dbReference>
<evidence type="ECO:0000313" key="15">
    <source>
        <dbReference type="EMBL" id="RST89606.1"/>
    </source>
</evidence>